<evidence type="ECO:0000256" key="7">
    <source>
        <dbReference type="PIRSR" id="PIRSR624869-3"/>
    </source>
</evidence>
<dbReference type="GO" id="GO:0005794">
    <property type="term" value="C:Golgi apparatus"/>
    <property type="evidence" value="ECO:0007669"/>
    <property type="project" value="UniProtKB-SubCell"/>
</dbReference>
<comment type="similarity">
    <text evidence="2">Belongs to the FAM20 family.</text>
</comment>
<feature type="binding site" evidence="6">
    <location>
        <position position="236"/>
    </location>
    <ligand>
        <name>ATP</name>
        <dbReference type="ChEBI" id="CHEBI:30616"/>
    </ligand>
</feature>
<evidence type="ECO:0000256" key="5">
    <source>
        <dbReference type="ARBA" id="ARBA00023180"/>
    </source>
</evidence>
<accession>A0A6P8VBZ7</accession>
<protein>
    <submittedName>
        <fullName evidence="11">Extracellular serine/threonine protein kinase FAM20C-like</fullName>
    </submittedName>
</protein>
<feature type="binding site" evidence="7">
    <location>
        <position position="257"/>
    </location>
    <ligand>
        <name>Mn(2+)</name>
        <dbReference type="ChEBI" id="CHEBI:29035"/>
    </ligand>
</feature>
<dbReference type="GO" id="GO:0046872">
    <property type="term" value="F:metal ion binding"/>
    <property type="evidence" value="ECO:0007669"/>
    <property type="project" value="UniProtKB-KW"/>
</dbReference>
<gene>
    <name evidence="11" type="primary">LOC117553470</name>
</gene>
<evidence type="ECO:0000256" key="3">
    <source>
        <dbReference type="ARBA" id="ARBA00023034"/>
    </source>
</evidence>
<dbReference type="AlphaFoldDB" id="A0A6P8VBZ7"/>
<proteinExistence type="inferred from homology"/>
<dbReference type="GeneID" id="117553470"/>
<dbReference type="Pfam" id="PF06702">
    <property type="entry name" value="Fam20C"/>
    <property type="match status" value="1"/>
</dbReference>
<dbReference type="GO" id="GO:0070166">
    <property type="term" value="P:enamel mineralization"/>
    <property type="evidence" value="ECO:0007669"/>
    <property type="project" value="TreeGrafter"/>
</dbReference>
<evidence type="ECO:0000256" key="1">
    <source>
        <dbReference type="ARBA" id="ARBA00004555"/>
    </source>
</evidence>
<reference evidence="11" key="1">
    <citation type="submission" date="2025-08" db="UniProtKB">
        <authorList>
            <consortium name="RefSeq"/>
        </authorList>
    </citation>
    <scope>IDENTIFICATION</scope>
</reference>
<dbReference type="InterPro" id="IPR009581">
    <property type="entry name" value="FAM20_C"/>
</dbReference>
<dbReference type="InParanoid" id="A0A6P8VBZ7"/>
<evidence type="ECO:0000256" key="4">
    <source>
        <dbReference type="ARBA" id="ARBA00023157"/>
    </source>
</evidence>
<keyword evidence="6" id="KW-0547">Nucleotide-binding</keyword>
<dbReference type="OrthoDB" id="8583677at2759"/>
<organism evidence="10 11">
    <name type="scientific">Gymnodraco acuticeps</name>
    <name type="common">Antarctic dragonfish</name>
    <dbReference type="NCBI Taxonomy" id="8218"/>
    <lineage>
        <taxon>Eukaryota</taxon>
        <taxon>Metazoa</taxon>
        <taxon>Chordata</taxon>
        <taxon>Craniata</taxon>
        <taxon>Vertebrata</taxon>
        <taxon>Euteleostomi</taxon>
        <taxon>Actinopterygii</taxon>
        <taxon>Neopterygii</taxon>
        <taxon>Teleostei</taxon>
        <taxon>Neoteleostei</taxon>
        <taxon>Acanthomorphata</taxon>
        <taxon>Eupercaria</taxon>
        <taxon>Perciformes</taxon>
        <taxon>Notothenioidei</taxon>
        <taxon>Bathydraconidae</taxon>
        <taxon>Gymnodraco</taxon>
    </lineage>
</organism>
<feature type="binding site" evidence="6">
    <location>
        <position position="220"/>
    </location>
    <ligand>
        <name>ATP</name>
        <dbReference type="ChEBI" id="CHEBI:30616"/>
    </ligand>
</feature>
<comment type="subcellular location">
    <subcellularLocation>
        <location evidence="1">Golgi apparatus</location>
    </subcellularLocation>
</comment>
<evidence type="ECO:0000313" key="10">
    <source>
        <dbReference type="Proteomes" id="UP000515161"/>
    </source>
</evidence>
<evidence type="ECO:0000256" key="6">
    <source>
        <dbReference type="PIRSR" id="PIRSR624869-2"/>
    </source>
</evidence>
<keyword evidence="7" id="KW-0479">Metal-binding</keyword>
<keyword evidence="4" id="KW-1015">Disulfide bond</keyword>
<keyword evidence="5" id="KW-0325">Glycoprotein</keyword>
<dbReference type="PANTHER" id="PTHR12450:SF25">
    <property type="entry name" value="FAM20 C-TERMINAL DOMAIN-CONTAINING PROTEIN"/>
    <property type="match status" value="1"/>
</dbReference>
<feature type="binding site" evidence="6">
    <location>
        <position position="257"/>
    </location>
    <ligand>
        <name>ATP</name>
        <dbReference type="ChEBI" id="CHEBI:30616"/>
    </ligand>
</feature>
<feature type="domain" description="FAM20 C-terminal" evidence="9">
    <location>
        <begin position="304"/>
        <end position="406"/>
    </location>
</feature>
<dbReference type="GO" id="GO:0005524">
    <property type="term" value="F:ATP binding"/>
    <property type="evidence" value="ECO:0007669"/>
    <property type="project" value="UniProtKB-KW"/>
</dbReference>
<dbReference type="InterPro" id="IPR024869">
    <property type="entry name" value="FAM20"/>
</dbReference>
<keyword evidence="10" id="KW-1185">Reference proteome</keyword>
<evidence type="ECO:0000313" key="11">
    <source>
        <dbReference type="RefSeq" id="XP_034083295.1"/>
    </source>
</evidence>
<dbReference type="Proteomes" id="UP000515161">
    <property type="component" value="Unplaced"/>
</dbReference>
<comment type="cofactor">
    <cofactor evidence="7">
        <name>Mn(2+)</name>
        <dbReference type="ChEBI" id="CHEBI:29035"/>
    </cofactor>
</comment>
<feature type="compositionally biased region" description="Basic and acidic residues" evidence="8">
    <location>
        <begin position="75"/>
        <end position="93"/>
    </location>
</feature>
<keyword evidence="6" id="KW-0067">ATP-binding</keyword>
<dbReference type="GO" id="GO:0016773">
    <property type="term" value="F:phosphotransferase activity, alcohol group as acceptor"/>
    <property type="evidence" value="ECO:0007669"/>
    <property type="project" value="TreeGrafter"/>
</dbReference>
<evidence type="ECO:0000259" key="9">
    <source>
        <dbReference type="Pfam" id="PF06702"/>
    </source>
</evidence>
<keyword evidence="3" id="KW-0333">Golgi apparatus</keyword>
<keyword evidence="7" id="KW-0464">Manganese</keyword>
<sequence>MLRMRYRSRTICLSLAFFTVFFHLLLVLVSLPINQQSCDPPLTPRTNILRELAHKDQSSVGSDGPAEASTGRQAYSKDARMDSRKDASKDTRGGFDPMDVSSVTERSLESDQRKMEALFDHPLYNMPGLPVPEEDRLLKVKPRVHSSDKSSQMWVSVSEEDNEDVRWNSSSDSHPPWLRFHLGISRWQLFAHRDQNMATLTQQIATQKVVSAVQKSGGTQLKLVMTFTNYGQALLKPMKQERDEETNYNLYYFSDFERHNAEIAAFHLDRVLGFRRIPPVVGRLVDVVEEIKDVTTDRKLARTFFTSPVGSVCFYGQCSYYCSTEHAVCGRPRLMEASLGVMLPDLSLAPRRTWRSPWRRSYSRSKRAKWETDPDYCSSVKKTPPYNKGTRLLDFMDMVILDFLMNIPA</sequence>
<feature type="region of interest" description="Disordered" evidence="8">
    <location>
        <begin position="55"/>
        <end position="107"/>
    </location>
</feature>
<evidence type="ECO:0000256" key="2">
    <source>
        <dbReference type="ARBA" id="ARBA00006557"/>
    </source>
</evidence>
<evidence type="ECO:0000256" key="8">
    <source>
        <dbReference type="SAM" id="MobiDB-lite"/>
    </source>
</evidence>
<dbReference type="PANTHER" id="PTHR12450">
    <property type="entry name" value="DENTIN MATRIX PROTEIN 4 PROTEIN FAM20"/>
    <property type="match status" value="1"/>
</dbReference>
<dbReference type="KEGG" id="gacu:117553470"/>
<dbReference type="RefSeq" id="XP_034083295.1">
    <property type="nucleotide sequence ID" value="XM_034227404.1"/>
</dbReference>
<name>A0A6P8VBZ7_GYMAC</name>